<name>A0A542ECM0_9MICO</name>
<dbReference type="EMBL" id="VFMO01000001">
    <property type="protein sequence ID" value="TQJ13081.1"/>
    <property type="molecule type" value="Genomic_DNA"/>
</dbReference>
<dbReference type="RefSeq" id="WP_141927323.1">
    <property type="nucleotide sequence ID" value="NZ_BAABCI010000040.1"/>
</dbReference>
<sequence>MSDKPAVVGKIVRGAKASPVPAVDALSALREIVHAAHDYGKIRQEESTKRAAIGAAERVQVDRIQAAENTLRQYFDRVFEERAKTGGELFVRLDQAMESGDPQMVQSVVAGIVGLAQSSPLAGLSDFGKFWAELGTADNPVEL</sequence>
<keyword evidence="2" id="KW-1185">Reference proteome</keyword>
<comment type="caution">
    <text evidence="1">The sequence shown here is derived from an EMBL/GenBank/DDBJ whole genome shotgun (WGS) entry which is preliminary data.</text>
</comment>
<gene>
    <name evidence="1" type="ORF">FB459_0478</name>
</gene>
<organism evidence="1 2">
    <name type="scientific">Yimella lutea</name>
    <dbReference type="NCBI Taxonomy" id="587872"/>
    <lineage>
        <taxon>Bacteria</taxon>
        <taxon>Bacillati</taxon>
        <taxon>Actinomycetota</taxon>
        <taxon>Actinomycetes</taxon>
        <taxon>Micrococcales</taxon>
        <taxon>Dermacoccaceae</taxon>
        <taxon>Yimella</taxon>
    </lineage>
</organism>
<evidence type="ECO:0000313" key="2">
    <source>
        <dbReference type="Proteomes" id="UP000320806"/>
    </source>
</evidence>
<reference evidence="1 2" key="1">
    <citation type="submission" date="2019-06" db="EMBL/GenBank/DDBJ databases">
        <title>Sequencing the genomes of 1000 actinobacteria strains.</title>
        <authorList>
            <person name="Klenk H.-P."/>
        </authorList>
    </citation>
    <scope>NUCLEOTIDE SEQUENCE [LARGE SCALE GENOMIC DNA]</scope>
    <source>
        <strain evidence="1 2">DSM 19828</strain>
    </source>
</reference>
<dbReference type="AlphaFoldDB" id="A0A542ECM0"/>
<accession>A0A542ECM0</accession>
<proteinExistence type="predicted"/>
<dbReference type="OrthoDB" id="3376796at2"/>
<protein>
    <submittedName>
        <fullName evidence="1">Uncharacterized protein</fullName>
    </submittedName>
</protein>
<dbReference type="Proteomes" id="UP000320806">
    <property type="component" value="Unassembled WGS sequence"/>
</dbReference>
<evidence type="ECO:0000313" key="1">
    <source>
        <dbReference type="EMBL" id="TQJ13081.1"/>
    </source>
</evidence>